<dbReference type="OrthoDB" id="9808773at2"/>
<keyword evidence="2 6" id="KW-0698">rRNA processing</keyword>
<feature type="binding site" evidence="6">
    <location>
        <begin position="130"/>
        <end position="131"/>
    </location>
    <ligand>
        <name>S-adenosyl-L-methionine</name>
        <dbReference type="ChEBI" id="CHEBI:59789"/>
    </ligand>
</feature>
<dbReference type="PANTHER" id="PTHR31760">
    <property type="entry name" value="S-ADENOSYL-L-METHIONINE-DEPENDENT METHYLTRANSFERASES SUPERFAMILY PROTEIN"/>
    <property type="match status" value="1"/>
</dbReference>
<sequence length="218" mass="24127">MTNQNGEIEVQDPPAGGAEKFGADVWSKLLKFAKLLEDEGQLRGLVGPREMARLWDRHILNSLPICEYVSQGASLSDVGSGAGFPGVVIAVVRPDVKVFLIETMERRVEWLRYVAEQLDLANVEILHARAEDLVGKHTTDYVTARAVAALKKLIPWTLPLTKLGGSLLALKGGKAEQEIDEAVPQLKKYKVKWADIYDVDVWGCDEGTRVVELRKHDA</sequence>
<keyword evidence="8" id="KW-1185">Reference proteome</keyword>
<evidence type="ECO:0000256" key="6">
    <source>
        <dbReference type="HAMAP-Rule" id="MF_00074"/>
    </source>
</evidence>
<evidence type="ECO:0000313" key="7">
    <source>
        <dbReference type="EMBL" id="TBW21028.1"/>
    </source>
</evidence>
<keyword evidence="5 6" id="KW-0949">S-adenosyl-L-methionine</keyword>
<dbReference type="NCBIfam" id="TIGR00138">
    <property type="entry name" value="rsmG_gidB"/>
    <property type="match status" value="1"/>
</dbReference>
<feature type="binding site" evidence="6">
    <location>
        <position position="79"/>
    </location>
    <ligand>
        <name>S-adenosyl-L-methionine</name>
        <dbReference type="ChEBI" id="CHEBI:59789"/>
    </ligand>
</feature>
<dbReference type="RefSeq" id="WP_131281666.1">
    <property type="nucleotide sequence ID" value="NZ_JBHSLR010000002.1"/>
</dbReference>
<evidence type="ECO:0000256" key="1">
    <source>
        <dbReference type="ARBA" id="ARBA00022490"/>
    </source>
</evidence>
<dbReference type="InterPro" id="IPR029063">
    <property type="entry name" value="SAM-dependent_MTases_sf"/>
</dbReference>
<gene>
    <name evidence="6 7" type="primary">rsmG</name>
    <name evidence="7" type="ORF">EZJ44_06890</name>
</gene>
<comment type="caution">
    <text evidence="7">The sequence shown here is derived from an EMBL/GenBank/DDBJ whole genome shotgun (WGS) entry which is preliminary data.</text>
</comment>
<dbReference type="HAMAP" id="MF_00074">
    <property type="entry name" value="16SrRNA_methyltr_G"/>
    <property type="match status" value="1"/>
</dbReference>
<keyword evidence="4 6" id="KW-0808">Transferase</keyword>
<dbReference type="EMBL" id="SJDT01000005">
    <property type="protein sequence ID" value="TBW21028.1"/>
    <property type="molecule type" value="Genomic_DNA"/>
</dbReference>
<dbReference type="AlphaFoldDB" id="A0A4Q9UZ55"/>
<organism evidence="7 8">
    <name type="scientific">Arcanobacterium bovis</name>
    <dbReference type="NCBI Taxonomy" id="2529275"/>
    <lineage>
        <taxon>Bacteria</taxon>
        <taxon>Bacillati</taxon>
        <taxon>Actinomycetota</taxon>
        <taxon>Actinomycetes</taxon>
        <taxon>Actinomycetales</taxon>
        <taxon>Actinomycetaceae</taxon>
        <taxon>Arcanobacterium</taxon>
    </lineage>
</organism>
<feature type="binding site" evidence="6">
    <location>
        <position position="84"/>
    </location>
    <ligand>
        <name>S-adenosyl-L-methionine</name>
        <dbReference type="ChEBI" id="CHEBI:59789"/>
    </ligand>
</feature>
<dbReference type="PANTHER" id="PTHR31760:SF0">
    <property type="entry name" value="S-ADENOSYL-L-METHIONINE-DEPENDENT METHYLTRANSFERASES SUPERFAMILY PROTEIN"/>
    <property type="match status" value="1"/>
</dbReference>
<dbReference type="Gene3D" id="3.40.50.150">
    <property type="entry name" value="Vaccinia Virus protein VP39"/>
    <property type="match status" value="1"/>
</dbReference>
<reference evidence="7 8" key="1">
    <citation type="submission" date="2019-02" db="EMBL/GenBank/DDBJ databases">
        <title>Arcanobacterium bovis sp. nov., isolated from the milk of a cow with mastitis.</title>
        <authorList>
            <person name="Sammra O."/>
            <person name="Foster G."/>
            <person name="Hassan A."/>
            <person name="Alssahen M."/>
            <person name="Laemmler C."/>
            <person name="Borowiak M."/>
            <person name="Malorny B."/>
            <person name="Abdulmawjood A."/>
        </authorList>
    </citation>
    <scope>NUCLEOTIDE SEQUENCE [LARGE SCALE GENOMIC DNA]</scope>
    <source>
        <strain evidence="7 8">C605018/01/1</strain>
    </source>
</reference>
<feature type="binding site" evidence="6">
    <location>
        <position position="145"/>
    </location>
    <ligand>
        <name>S-adenosyl-L-methionine</name>
        <dbReference type="ChEBI" id="CHEBI:59789"/>
    </ligand>
</feature>
<dbReference type="GO" id="GO:0070043">
    <property type="term" value="F:rRNA (guanine-N7-)-methyltransferase activity"/>
    <property type="evidence" value="ECO:0007669"/>
    <property type="project" value="UniProtKB-UniRule"/>
</dbReference>
<dbReference type="GO" id="GO:0005829">
    <property type="term" value="C:cytosol"/>
    <property type="evidence" value="ECO:0007669"/>
    <property type="project" value="TreeGrafter"/>
</dbReference>
<dbReference type="Proteomes" id="UP000293036">
    <property type="component" value="Unassembled WGS sequence"/>
</dbReference>
<evidence type="ECO:0000256" key="4">
    <source>
        <dbReference type="ARBA" id="ARBA00022679"/>
    </source>
</evidence>
<evidence type="ECO:0000256" key="5">
    <source>
        <dbReference type="ARBA" id="ARBA00022691"/>
    </source>
</evidence>
<protein>
    <recommendedName>
        <fullName evidence="6">Ribosomal RNA small subunit methyltransferase G</fullName>
        <ecNumber evidence="6">2.1.1.-</ecNumber>
    </recommendedName>
    <alternativeName>
        <fullName evidence="6">16S rRNA 7-methylguanosine methyltransferase</fullName>
        <shortName evidence="6">16S rRNA m7G methyltransferase</shortName>
    </alternativeName>
</protein>
<accession>A0A4Q9UZ55</accession>
<evidence type="ECO:0000313" key="8">
    <source>
        <dbReference type="Proteomes" id="UP000293036"/>
    </source>
</evidence>
<comment type="caution">
    <text evidence="6">Lacks conserved residue(s) required for the propagation of feature annotation.</text>
</comment>
<comment type="subcellular location">
    <subcellularLocation>
        <location evidence="6">Cytoplasm</location>
    </subcellularLocation>
</comment>
<keyword evidence="1 6" id="KW-0963">Cytoplasm</keyword>
<dbReference type="InterPro" id="IPR003682">
    <property type="entry name" value="rRNA_ssu_MeTfrase_G"/>
</dbReference>
<keyword evidence="3 6" id="KW-0489">Methyltransferase</keyword>
<name>A0A4Q9UZ55_9ACTO</name>
<evidence type="ECO:0000256" key="3">
    <source>
        <dbReference type="ARBA" id="ARBA00022603"/>
    </source>
</evidence>
<dbReference type="SUPFAM" id="SSF53335">
    <property type="entry name" value="S-adenosyl-L-methionine-dependent methyltransferases"/>
    <property type="match status" value="1"/>
</dbReference>
<evidence type="ECO:0000256" key="2">
    <source>
        <dbReference type="ARBA" id="ARBA00022552"/>
    </source>
</evidence>
<proteinExistence type="inferred from homology"/>
<dbReference type="EC" id="2.1.1.-" evidence="6"/>
<comment type="similarity">
    <text evidence="6">Belongs to the methyltransferase superfamily. RNA methyltransferase RsmG family.</text>
</comment>
<comment type="function">
    <text evidence="6">Specifically methylates the N7 position of guanine in position 518 of 16S rRNA.</text>
</comment>
<dbReference type="Pfam" id="PF02527">
    <property type="entry name" value="GidB"/>
    <property type="match status" value="1"/>
</dbReference>